<dbReference type="Proteomes" id="UP000249873">
    <property type="component" value="Chromosome"/>
</dbReference>
<dbReference type="SUPFAM" id="SSF50129">
    <property type="entry name" value="GroES-like"/>
    <property type="match status" value="1"/>
</dbReference>
<dbReference type="PANTHER" id="PTHR43677:SF4">
    <property type="entry name" value="QUINONE OXIDOREDUCTASE-LIKE PROTEIN 2"/>
    <property type="match status" value="1"/>
</dbReference>
<protein>
    <submittedName>
        <fullName evidence="2">Zn-dependent oxidoreductase</fullName>
    </submittedName>
</protein>
<dbReference type="EMBL" id="CP029480">
    <property type="protein sequence ID" value="AWV99677.1"/>
    <property type="molecule type" value="Genomic_DNA"/>
</dbReference>
<dbReference type="InterPro" id="IPR002539">
    <property type="entry name" value="MaoC-like_dom"/>
</dbReference>
<evidence type="ECO:0000259" key="1">
    <source>
        <dbReference type="SMART" id="SM00829"/>
    </source>
</evidence>
<dbReference type="PANTHER" id="PTHR43677">
    <property type="entry name" value="SHORT-CHAIN DEHYDROGENASE/REDUCTASE"/>
    <property type="match status" value="1"/>
</dbReference>
<dbReference type="InterPro" id="IPR013149">
    <property type="entry name" value="ADH-like_C"/>
</dbReference>
<dbReference type="SUPFAM" id="SSF54637">
    <property type="entry name" value="Thioesterase/thiol ester dehydrase-isomerase"/>
    <property type="match status" value="1"/>
</dbReference>
<dbReference type="Gene3D" id="3.90.180.10">
    <property type="entry name" value="Medium-chain alcohol dehydrogenases, catalytic domain"/>
    <property type="match status" value="1"/>
</dbReference>
<dbReference type="Pfam" id="PF00107">
    <property type="entry name" value="ADH_zinc_N"/>
    <property type="match status" value="1"/>
</dbReference>
<accession>A0A2Z4GF45</accession>
<dbReference type="CDD" id="cd08241">
    <property type="entry name" value="QOR1"/>
    <property type="match status" value="1"/>
</dbReference>
<dbReference type="InterPro" id="IPR036291">
    <property type="entry name" value="NAD(P)-bd_dom_sf"/>
</dbReference>
<dbReference type="InterPro" id="IPR011032">
    <property type="entry name" value="GroES-like_sf"/>
</dbReference>
<dbReference type="RefSeq" id="WP_111373045.1">
    <property type="nucleotide sequence ID" value="NZ_CP029480.1"/>
</dbReference>
<dbReference type="AlphaFoldDB" id="A0A2Z4GF45"/>
<dbReference type="InterPro" id="IPR039375">
    <property type="entry name" value="NodN-like"/>
</dbReference>
<evidence type="ECO:0000313" key="3">
    <source>
        <dbReference type="Proteomes" id="UP000249873"/>
    </source>
</evidence>
<gene>
    <name evidence="2" type="ORF">DJ013_16460</name>
</gene>
<dbReference type="SUPFAM" id="SSF51735">
    <property type="entry name" value="NAD(P)-binding Rossmann-fold domains"/>
    <property type="match status" value="1"/>
</dbReference>
<dbReference type="Pfam" id="PF01575">
    <property type="entry name" value="MaoC_dehydratas"/>
    <property type="match status" value="1"/>
</dbReference>
<dbReference type="OrthoDB" id="9787435at2"/>
<dbReference type="GO" id="GO:0016491">
    <property type="term" value="F:oxidoreductase activity"/>
    <property type="evidence" value="ECO:0007669"/>
    <property type="project" value="InterPro"/>
</dbReference>
<dbReference type="InterPro" id="IPR013154">
    <property type="entry name" value="ADH-like_N"/>
</dbReference>
<proteinExistence type="predicted"/>
<dbReference type="CDD" id="cd03450">
    <property type="entry name" value="NodN"/>
    <property type="match status" value="1"/>
</dbReference>
<dbReference type="InterPro" id="IPR029069">
    <property type="entry name" value="HotDog_dom_sf"/>
</dbReference>
<dbReference type="InterPro" id="IPR020843">
    <property type="entry name" value="ER"/>
</dbReference>
<dbReference type="Gene3D" id="3.40.50.720">
    <property type="entry name" value="NAD(P)-binding Rossmann-like Domain"/>
    <property type="match status" value="1"/>
</dbReference>
<feature type="domain" description="Enoyl reductase (ER)" evidence="1">
    <location>
        <begin position="10"/>
        <end position="322"/>
    </location>
</feature>
<name>A0A2Z4GF45_9BACT</name>
<sequence>MKAILCETHGKPDSLVFKNIDSPKPSANEVLIDVKACSANFPDVLIIQNLYQFKPELPFSPGAEVAGVVKDFGENVKHFKKGDKVLSLCGWGGFAEEAVVDKNRVFPLPKGMDYVTASSLMYNYGTSYHALKDRAKLLKGETLLVLGAAGGVGLAAVELGKIMGATVIAAASSAEKLAVCKEKGASHLINYAEEDLKARVKELTNGKGVDVVYDPVGDKWAEAALRSTAWNGRYLVVGFAGGEIPKIPMNLPLLKGCAIMGVFWGRFTTEEPALSIQNIQELGKFYLEGKIKPHIYKLYPLEKGADALNDLMNRKVTGKAVVITCSPEEATASEKAKPKAKKTKEVNSKNEILQFKNQEAVLSWVGNPLGKSPWLEVSQKMIDEFAEATLDKQWIHIDKEAAKSTVFGDTIAHGYLTLSLIPKLMSDVYSVPFAKMGINYGTEKVRFLHPVLSNSRIRLNATLKHASKTASGGLKMIVEASIEIEGIEKPACYAEVISVLN</sequence>
<dbReference type="Pfam" id="PF08240">
    <property type="entry name" value="ADH_N"/>
    <property type="match status" value="1"/>
</dbReference>
<dbReference type="SMART" id="SM00829">
    <property type="entry name" value="PKS_ER"/>
    <property type="match status" value="1"/>
</dbReference>
<reference evidence="2 3" key="1">
    <citation type="submission" date="2018-05" db="EMBL/GenBank/DDBJ databases">
        <title>Complete genome sequence of Arcticibacterium luteifluviistationis SM1504T, a cytophagaceae bacterium isolated from Arctic surface seawater.</title>
        <authorList>
            <person name="Li Y."/>
            <person name="Qin Q.-L."/>
        </authorList>
    </citation>
    <scope>NUCLEOTIDE SEQUENCE [LARGE SCALE GENOMIC DNA]</scope>
    <source>
        <strain evidence="2 3">SM1504</strain>
    </source>
</reference>
<dbReference type="InterPro" id="IPR051397">
    <property type="entry name" value="Zn-ADH-like_protein"/>
</dbReference>
<keyword evidence="3" id="KW-1185">Reference proteome</keyword>
<dbReference type="Gene3D" id="3.10.129.10">
    <property type="entry name" value="Hotdog Thioesterase"/>
    <property type="match status" value="1"/>
</dbReference>
<organism evidence="2 3">
    <name type="scientific">Arcticibacterium luteifluviistationis</name>
    <dbReference type="NCBI Taxonomy" id="1784714"/>
    <lineage>
        <taxon>Bacteria</taxon>
        <taxon>Pseudomonadati</taxon>
        <taxon>Bacteroidota</taxon>
        <taxon>Cytophagia</taxon>
        <taxon>Cytophagales</taxon>
        <taxon>Leadbetterellaceae</taxon>
        <taxon>Arcticibacterium</taxon>
    </lineage>
</organism>
<dbReference type="KEGG" id="als:DJ013_16460"/>
<evidence type="ECO:0000313" key="2">
    <source>
        <dbReference type="EMBL" id="AWV99677.1"/>
    </source>
</evidence>